<dbReference type="AlphaFoldDB" id="A0A8B6GY22"/>
<dbReference type="PANTHER" id="PTHR25462:SF296">
    <property type="entry name" value="MEIOTIC P26, ISOFORM F"/>
    <property type="match status" value="1"/>
</dbReference>
<evidence type="ECO:0000256" key="3">
    <source>
        <dbReference type="ARBA" id="ARBA00022833"/>
    </source>
</evidence>
<dbReference type="SUPFAM" id="SSF57850">
    <property type="entry name" value="RING/U-box"/>
    <property type="match status" value="1"/>
</dbReference>
<dbReference type="SMART" id="SM00184">
    <property type="entry name" value="RING"/>
    <property type="match status" value="1"/>
</dbReference>
<dbReference type="GO" id="GO:0008270">
    <property type="term" value="F:zinc ion binding"/>
    <property type="evidence" value="ECO:0007669"/>
    <property type="project" value="UniProtKB-KW"/>
</dbReference>
<evidence type="ECO:0000256" key="4">
    <source>
        <dbReference type="PROSITE-ProRule" id="PRU00024"/>
    </source>
</evidence>
<feature type="domain" description="B box-type" evidence="7">
    <location>
        <begin position="100"/>
        <end position="150"/>
    </location>
</feature>
<dbReference type="InterPro" id="IPR013083">
    <property type="entry name" value="Znf_RING/FYVE/PHD"/>
</dbReference>
<evidence type="ECO:0000259" key="6">
    <source>
        <dbReference type="PROSITE" id="PS50089"/>
    </source>
</evidence>
<dbReference type="PANTHER" id="PTHR25462">
    <property type="entry name" value="BONUS, ISOFORM C-RELATED"/>
    <property type="match status" value="1"/>
</dbReference>
<dbReference type="PROSITE" id="PS50119">
    <property type="entry name" value="ZF_BBOX"/>
    <property type="match status" value="1"/>
</dbReference>
<gene>
    <name evidence="8" type="ORF">MGAL_10B089984</name>
</gene>
<dbReference type="Proteomes" id="UP000596742">
    <property type="component" value="Unassembled WGS sequence"/>
</dbReference>
<dbReference type="InterPro" id="IPR018957">
    <property type="entry name" value="Znf_C3HC4_RING-type"/>
</dbReference>
<dbReference type="InterPro" id="IPR000315">
    <property type="entry name" value="Znf_B-box"/>
</dbReference>
<keyword evidence="5" id="KW-0175">Coiled coil</keyword>
<dbReference type="Gene3D" id="3.30.160.60">
    <property type="entry name" value="Classic Zinc Finger"/>
    <property type="match status" value="1"/>
</dbReference>
<dbReference type="CDD" id="cd19757">
    <property type="entry name" value="Bbox1"/>
    <property type="match status" value="1"/>
</dbReference>
<evidence type="ECO:0000256" key="1">
    <source>
        <dbReference type="ARBA" id="ARBA00022723"/>
    </source>
</evidence>
<reference evidence="8" key="1">
    <citation type="submission" date="2018-11" db="EMBL/GenBank/DDBJ databases">
        <authorList>
            <person name="Alioto T."/>
            <person name="Alioto T."/>
        </authorList>
    </citation>
    <scope>NUCLEOTIDE SEQUENCE</scope>
</reference>
<keyword evidence="8" id="KW-0808">Transferase</keyword>
<keyword evidence="8" id="KW-0012">Acyltransferase</keyword>
<organism evidence="8 9">
    <name type="scientific">Mytilus galloprovincialis</name>
    <name type="common">Mediterranean mussel</name>
    <dbReference type="NCBI Taxonomy" id="29158"/>
    <lineage>
        <taxon>Eukaryota</taxon>
        <taxon>Metazoa</taxon>
        <taxon>Spiralia</taxon>
        <taxon>Lophotrochozoa</taxon>
        <taxon>Mollusca</taxon>
        <taxon>Bivalvia</taxon>
        <taxon>Autobranchia</taxon>
        <taxon>Pteriomorphia</taxon>
        <taxon>Mytilida</taxon>
        <taxon>Mytiloidea</taxon>
        <taxon>Mytilidae</taxon>
        <taxon>Mytilinae</taxon>
        <taxon>Mytilus</taxon>
    </lineage>
</organism>
<feature type="domain" description="RING-type" evidence="6">
    <location>
        <begin position="20"/>
        <end position="66"/>
    </location>
</feature>
<keyword evidence="2 4" id="KW-0863">Zinc-finger</keyword>
<evidence type="ECO:0000313" key="9">
    <source>
        <dbReference type="Proteomes" id="UP000596742"/>
    </source>
</evidence>
<keyword evidence="3" id="KW-0862">Zinc</keyword>
<dbReference type="PROSITE" id="PS00518">
    <property type="entry name" value="ZF_RING_1"/>
    <property type="match status" value="1"/>
</dbReference>
<comment type="caution">
    <text evidence="8">The sequence shown here is derived from an EMBL/GenBank/DDBJ whole genome shotgun (WGS) entry which is preliminary data.</text>
</comment>
<dbReference type="Gene3D" id="3.30.40.10">
    <property type="entry name" value="Zinc/RING finger domain, C3HC4 (zinc finger)"/>
    <property type="match status" value="1"/>
</dbReference>
<dbReference type="Gene3D" id="4.10.830.40">
    <property type="match status" value="1"/>
</dbReference>
<dbReference type="EMBL" id="UYJE01009226">
    <property type="protein sequence ID" value="VDI71360.1"/>
    <property type="molecule type" value="Genomic_DNA"/>
</dbReference>
<protein>
    <submittedName>
        <fullName evidence="8">Tripartite motif-containing protein 56</fullName>
        <ecNumber evidence="8">2.3.2.27</ecNumber>
    </submittedName>
</protein>
<keyword evidence="9" id="KW-1185">Reference proteome</keyword>
<dbReference type="Pfam" id="PF00097">
    <property type="entry name" value="zf-C3HC4"/>
    <property type="match status" value="1"/>
</dbReference>
<feature type="coiled-coil region" evidence="5">
    <location>
        <begin position="236"/>
        <end position="274"/>
    </location>
</feature>
<dbReference type="EC" id="2.3.2.27" evidence="8"/>
<dbReference type="InterPro" id="IPR047153">
    <property type="entry name" value="TRIM45/56/19-like"/>
</dbReference>
<sequence length="451" mass="51261">MSAEVKGDKLKEDFDDLLTCTICLEIFKEPKYLPCLHTFCKSCINTYINSTVKDNNPSGFKCPVCRRSVSIDDEKPDTWANNLPGNHFILSLIDRRSIQKSEKLCDTCTLENISQKAHSFCTVCEEAYCESCQRCHKLYKMSRTHKLVPITDIKADTSISDLFKHVTCKEHPDKTIEVNCQDHSKPCCTVCATVHHRKCEQVVTIDKAATGIKASEKAKNLLTTLTETSKTLGKVLQKQKTNKENFENGIETVLQEITTLREKVCKHLNELEQKLRDEAKSRRKEKLIKLDDETTDLSSLKNIVDNWKSLFEACISQGSEIQCLIKMDEILNNLSQTENDISQLLREIRTLSVKFEYKDIISEITSLGSLVLNEHLPSIPGVKIANYHTGKIRIVFTIDVTINAVSGIFFNNDIILTHHTQKKIVYYDSKGQQQEHLNIPNCSTDVAKVNQ</sequence>
<dbReference type="GO" id="GO:0061630">
    <property type="term" value="F:ubiquitin protein ligase activity"/>
    <property type="evidence" value="ECO:0007669"/>
    <property type="project" value="UniProtKB-EC"/>
</dbReference>
<evidence type="ECO:0000256" key="2">
    <source>
        <dbReference type="ARBA" id="ARBA00022771"/>
    </source>
</evidence>
<dbReference type="InterPro" id="IPR001841">
    <property type="entry name" value="Znf_RING"/>
</dbReference>
<dbReference type="OrthoDB" id="6129516at2759"/>
<evidence type="ECO:0000256" key="5">
    <source>
        <dbReference type="SAM" id="Coils"/>
    </source>
</evidence>
<keyword evidence="1" id="KW-0479">Metal-binding</keyword>
<name>A0A8B6GY22_MYTGA</name>
<dbReference type="InterPro" id="IPR017907">
    <property type="entry name" value="Znf_RING_CS"/>
</dbReference>
<accession>A0A8B6GY22</accession>
<dbReference type="SUPFAM" id="SSF57845">
    <property type="entry name" value="B-box zinc-binding domain"/>
    <property type="match status" value="1"/>
</dbReference>
<evidence type="ECO:0000259" key="7">
    <source>
        <dbReference type="PROSITE" id="PS50119"/>
    </source>
</evidence>
<evidence type="ECO:0000313" key="8">
    <source>
        <dbReference type="EMBL" id="VDI71360.1"/>
    </source>
</evidence>
<proteinExistence type="predicted"/>
<dbReference type="PROSITE" id="PS50089">
    <property type="entry name" value="ZF_RING_2"/>
    <property type="match status" value="1"/>
</dbReference>
<feature type="coiled-coil region" evidence="5">
    <location>
        <begin position="327"/>
        <end position="354"/>
    </location>
</feature>